<dbReference type="InterPro" id="IPR012657">
    <property type="entry name" value="23S_rRNA-intervening_sequence"/>
</dbReference>
<proteinExistence type="predicted"/>
<protein>
    <submittedName>
        <fullName evidence="1">30S ribosomal protein S23</fullName>
    </submittedName>
</protein>
<keyword evidence="1" id="KW-0689">Ribosomal protein</keyword>
<dbReference type="RefSeq" id="WP_254174404.1">
    <property type="nucleotide sequence ID" value="NZ_LR882967.1"/>
</dbReference>
<dbReference type="Gene3D" id="1.20.1440.60">
    <property type="entry name" value="23S rRNA-intervening sequence"/>
    <property type="match status" value="1"/>
</dbReference>
<dbReference type="PANTHER" id="PTHR38471">
    <property type="entry name" value="FOUR HELIX BUNDLE PROTEIN"/>
    <property type="match status" value="1"/>
</dbReference>
<evidence type="ECO:0000313" key="1">
    <source>
        <dbReference type="EMBL" id="CAD5971234.1"/>
    </source>
</evidence>
<dbReference type="GO" id="GO:0005840">
    <property type="term" value="C:ribosome"/>
    <property type="evidence" value="ECO:0007669"/>
    <property type="project" value="UniProtKB-KW"/>
</dbReference>
<dbReference type="AlphaFoldDB" id="A0A9W4CTQ9"/>
<evidence type="ECO:0000313" key="2">
    <source>
        <dbReference type="Proteomes" id="UP001153719"/>
    </source>
</evidence>
<dbReference type="NCBIfam" id="TIGR02436">
    <property type="entry name" value="four helix bundle protein"/>
    <property type="match status" value="1"/>
</dbReference>
<keyword evidence="1" id="KW-0687">Ribonucleoprotein</keyword>
<dbReference type="Pfam" id="PF05635">
    <property type="entry name" value="23S_rRNA_IVP"/>
    <property type="match status" value="1"/>
</dbReference>
<dbReference type="Proteomes" id="UP001153719">
    <property type="component" value="Chromosome"/>
</dbReference>
<dbReference type="InterPro" id="IPR036583">
    <property type="entry name" value="23S_rRNA_IVS_sf"/>
</dbReference>
<dbReference type="SUPFAM" id="SSF158446">
    <property type="entry name" value="IVS-encoded protein-like"/>
    <property type="match status" value="1"/>
</dbReference>
<dbReference type="PANTHER" id="PTHR38471:SF2">
    <property type="entry name" value="FOUR HELIX BUNDLE PROTEIN"/>
    <property type="match status" value="1"/>
</dbReference>
<gene>
    <name evidence="1" type="ORF">NO713_03835</name>
</gene>
<keyword evidence="2" id="KW-1185">Reference proteome</keyword>
<dbReference type="KEGG" id="ppsu:NO713_03835"/>
<sequence>MGEERRKIIRTHEDLEVYQLSFQGAMQIFKVSQRFPIEERYSLTDQIRRSSRSVCANLAEAWRKRRYEAAFIAKLNDSEAEASETQVWIKFAVQCGYLNTQTGQELYTTYDKILDSLVNMINHPKSWLIKP</sequence>
<name>A0A9W4CTQ9_9CYAN</name>
<accession>A0A9W4CTQ9</accession>
<reference evidence="1" key="1">
    <citation type="submission" date="2020-09" db="EMBL/GenBank/DDBJ databases">
        <authorList>
            <person name="Blom J."/>
        </authorList>
    </citation>
    <scope>NUCLEOTIDE SEQUENCE</scope>
    <source>
        <strain evidence="1">No.713</strain>
    </source>
</reference>
<dbReference type="CDD" id="cd16377">
    <property type="entry name" value="23S_rRNA_IVP_like"/>
    <property type="match status" value="1"/>
</dbReference>
<organism evidence="1 2">
    <name type="scientific">Planktothrix pseudagardhii</name>
    <dbReference type="NCBI Taxonomy" id="132604"/>
    <lineage>
        <taxon>Bacteria</taxon>
        <taxon>Bacillati</taxon>
        <taxon>Cyanobacteriota</taxon>
        <taxon>Cyanophyceae</taxon>
        <taxon>Oscillatoriophycideae</taxon>
        <taxon>Oscillatoriales</taxon>
        <taxon>Microcoleaceae</taxon>
        <taxon>Planktothrix</taxon>
    </lineage>
</organism>
<dbReference type="EMBL" id="LR882967">
    <property type="protein sequence ID" value="CAD5971234.1"/>
    <property type="molecule type" value="Genomic_DNA"/>
</dbReference>